<gene>
    <name evidence="3" type="ORF">A3J30_02795</name>
</gene>
<evidence type="ECO:0000259" key="2">
    <source>
        <dbReference type="Pfam" id="PF13660"/>
    </source>
</evidence>
<comment type="caution">
    <text evidence="3">The sequence shown here is derived from an EMBL/GenBank/DDBJ whole genome shotgun (WGS) entry which is preliminary data.</text>
</comment>
<dbReference type="InterPro" id="IPR007835">
    <property type="entry name" value="MOFRL"/>
</dbReference>
<dbReference type="InterPro" id="IPR038614">
    <property type="entry name" value="GK_N_sf"/>
</dbReference>
<accession>A0A1G2RYC6</accession>
<feature type="domain" description="MOFRL" evidence="1">
    <location>
        <begin position="320"/>
        <end position="421"/>
    </location>
</feature>
<evidence type="ECO:0000313" key="3">
    <source>
        <dbReference type="EMBL" id="OHA77835.1"/>
    </source>
</evidence>
<organism evidence="3 4">
    <name type="scientific">Candidatus Wildermuthbacteria bacterium RIFCSPLOWO2_02_FULL_47_9c</name>
    <dbReference type="NCBI Taxonomy" id="1802466"/>
    <lineage>
        <taxon>Bacteria</taxon>
        <taxon>Candidatus Wildermuthiibacteriota</taxon>
    </lineage>
</organism>
<dbReference type="Proteomes" id="UP000178222">
    <property type="component" value="Unassembled WGS sequence"/>
</dbReference>
<dbReference type="AlphaFoldDB" id="A0A1G2RYC6"/>
<dbReference type="PANTHER" id="PTHR12227:SF0">
    <property type="entry name" value="GLYCERATE KINASE"/>
    <property type="match status" value="1"/>
</dbReference>
<dbReference type="PANTHER" id="PTHR12227">
    <property type="entry name" value="GLYCERATE KINASE"/>
    <property type="match status" value="1"/>
</dbReference>
<dbReference type="Gene3D" id="3.40.1480.10">
    <property type="entry name" value="MOFRL domain"/>
    <property type="match status" value="1"/>
</dbReference>
<evidence type="ECO:0000259" key="1">
    <source>
        <dbReference type="Pfam" id="PF05161"/>
    </source>
</evidence>
<name>A0A1G2RYC6_9BACT</name>
<protein>
    <recommendedName>
        <fullName evidence="5">Glycerate kinase</fullName>
    </recommendedName>
</protein>
<dbReference type="InterPro" id="IPR039760">
    <property type="entry name" value="MOFRL_protein"/>
</dbReference>
<reference evidence="3 4" key="1">
    <citation type="journal article" date="2016" name="Nat. Commun.">
        <title>Thousands of microbial genomes shed light on interconnected biogeochemical processes in an aquifer system.</title>
        <authorList>
            <person name="Anantharaman K."/>
            <person name="Brown C.T."/>
            <person name="Hug L.A."/>
            <person name="Sharon I."/>
            <person name="Castelle C.J."/>
            <person name="Probst A.J."/>
            <person name="Thomas B.C."/>
            <person name="Singh A."/>
            <person name="Wilkins M.J."/>
            <person name="Karaoz U."/>
            <person name="Brodie E.L."/>
            <person name="Williams K.H."/>
            <person name="Hubbard S.S."/>
            <person name="Banfield J.F."/>
        </authorList>
    </citation>
    <scope>NUCLEOTIDE SEQUENCE [LARGE SCALE GENOMIC DNA]</scope>
</reference>
<proteinExistence type="predicted"/>
<evidence type="ECO:0008006" key="5">
    <source>
        <dbReference type="Google" id="ProtNLM"/>
    </source>
</evidence>
<dbReference type="GO" id="GO:0005737">
    <property type="term" value="C:cytoplasm"/>
    <property type="evidence" value="ECO:0007669"/>
    <property type="project" value="TreeGrafter"/>
</dbReference>
<evidence type="ECO:0000313" key="4">
    <source>
        <dbReference type="Proteomes" id="UP000178222"/>
    </source>
</evidence>
<dbReference type="Pfam" id="PF13660">
    <property type="entry name" value="DUF4147"/>
    <property type="match status" value="1"/>
</dbReference>
<dbReference type="InterPro" id="IPR025286">
    <property type="entry name" value="MOFRL_assoc_dom"/>
</dbReference>
<sequence length="428" mass="46844">MRKIQNFEQLSSSETRKTALEIAEAGLWAIDTPTIVRKGIRIENSTLFIQNRAFSLKDVRNVYVVGIGKCALAACSALEEVLGDRIAGGIVLDIKEGALERLRLLVGDHPFPTERNAKATAEIITLLKVLEQDDLVLFVVSGGGSTLLCQPESLSCQDEAAIVSSLFRAGATIQELNIVRKHLSLARGGYLAMHAYPARSISLIFSDVPGDNMEFIASGPTIKDTTKKEDAEQILKKYSVLETCVIPKITLLETPKEGKYFKNVTNILFVSNGVALEAMAEKAKELGFHAKIRTSVLTGEARDVAKTIVEDLQKAAPRTVLLYGGETTVTIKHPGKGGRNLELGLSSLRFLQEGHVLLPLASDGRDNTDFAGAICDMITKKKALDENLSLEEYLENNRSYDFFERVQEYLLCGNTGSNVSDLIIAIRE</sequence>
<dbReference type="Pfam" id="PF05161">
    <property type="entry name" value="MOFRL"/>
    <property type="match status" value="1"/>
</dbReference>
<dbReference type="GO" id="GO:0008887">
    <property type="term" value="F:glycerate kinase activity"/>
    <property type="evidence" value="ECO:0007669"/>
    <property type="project" value="InterPro"/>
</dbReference>
<dbReference type="InterPro" id="IPR037035">
    <property type="entry name" value="GK-like_C_sf"/>
</dbReference>
<feature type="domain" description="MOFRL-associated" evidence="2">
    <location>
        <begin position="19"/>
        <end position="242"/>
    </location>
</feature>
<dbReference type="EMBL" id="MHUL01000002">
    <property type="protein sequence ID" value="OHA77835.1"/>
    <property type="molecule type" value="Genomic_DNA"/>
</dbReference>
<dbReference type="Gene3D" id="3.40.50.10180">
    <property type="entry name" value="Glycerate kinase, MOFRL-like N-terminal domain"/>
    <property type="match status" value="1"/>
</dbReference>
<dbReference type="SUPFAM" id="SSF82544">
    <property type="entry name" value="GckA/TtuD-like"/>
    <property type="match status" value="1"/>
</dbReference>